<organism evidence="2 3">
    <name type="scientific">Mycena belliarum</name>
    <dbReference type="NCBI Taxonomy" id="1033014"/>
    <lineage>
        <taxon>Eukaryota</taxon>
        <taxon>Fungi</taxon>
        <taxon>Dikarya</taxon>
        <taxon>Basidiomycota</taxon>
        <taxon>Agaricomycotina</taxon>
        <taxon>Agaricomycetes</taxon>
        <taxon>Agaricomycetidae</taxon>
        <taxon>Agaricales</taxon>
        <taxon>Marasmiineae</taxon>
        <taxon>Mycenaceae</taxon>
        <taxon>Mycena</taxon>
    </lineage>
</organism>
<reference evidence="2" key="1">
    <citation type="submission" date="2023-03" db="EMBL/GenBank/DDBJ databases">
        <title>Massive genome expansion in bonnet fungi (Mycena s.s.) driven by repeated elements and novel gene families across ecological guilds.</title>
        <authorList>
            <consortium name="Lawrence Berkeley National Laboratory"/>
            <person name="Harder C.B."/>
            <person name="Miyauchi S."/>
            <person name="Viragh M."/>
            <person name="Kuo A."/>
            <person name="Thoen E."/>
            <person name="Andreopoulos B."/>
            <person name="Lu D."/>
            <person name="Skrede I."/>
            <person name="Drula E."/>
            <person name="Henrissat B."/>
            <person name="Morin E."/>
            <person name="Kohler A."/>
            <person name="Barry K."/>
            <person name="LaButti K."/>
            <person name="Morin E."/>
            <person name="Salamov A."/>
            <person name="Lipzen A."/>
            <person name="Mereny Z."/>
            <person name="Hegedus B."/>
            <person name="Baldrian P."/>
            <person name="Stursova M."/>
            <person name="Weitz H."/>
            <person name="Taylor A."/>
            <person name="Grigoriev I.V."/>
            <person name="Nagy L.G."/>
            <person name="Martin F."/>
            <person name="Kauserud H."/>
        </authorList>
    </citation>
    <scope>NUCLEOTIDE SEQUENCE</scope>
    <source>
        <strain evidence="2">CBHHK173m</strain>
    </source>
</reference>
<name>A0AAD6U3I6_9AGAR</name>
<dbReference type="AlphaFoldDB" id="A0AAD6U3I6"/>
<feature type="region of interest" description="Disordered" evidence="1">
    <location>
        <begin position="1"/>
        <end position="82"/>
    </location>
</feature>
<evidence type="ECO:0000313" key="2">
    <source>
        <dbReference type="EMBL" id="KAJ7087213.1"/>
    </source>
</evidence>
<comment type="caution">
    <text evidence="2">The sequence shown here is derived from an EMBL/GenBank/DDBJ whole genome shotgun (WGS) entry which is preliminary data.</text>
</comment>
<gene>
    <name evidence="2" type="ORF">B0H15DRAFT_950101</name>
</gene>
<sequence>MCRCSRHNLDDSGTRPGATSITDLDGIDDDSAAWSGASSISNLDGVDDVQPSPPMPLRKIPPMEDILAGTPPRPRCGSGARTGLDAAALPAARSAYSAKVETAAEKKLGH</sequence>
<evidence type="ECO:0000256" key="1">
    <source>
        <dbReference type="SAM" id="MobiDB-lite"/>
    </source>
</evidence>
<evidence type="ECO:0000313" key="3">
    <source>
        <dbReference type="Proteomes" id="UP001222325"/>
    </source>
</evidence>
<protein>
    <submittedName>
        <fullName evidence="2">Uncharacterized protein</fullName>
    </submittedName>
</protein>
<keyword evidence="3" id="KW-1185">Reference proteome</keyword>
<dbReference type="EMBL" id="JARJCN010000029">
    <property type="protein sequence ID" value="KAJ7087213.1"/>
    <property type="molecule type" value="Genomic_DNA"/>
</dbReference>
<feature type="compositionally biased region" description="Low complexity" evidence="1">
    <location>
        <begin position="32"/>
        <end position="41"/>
    </location>
</feature>
<dbReference type="Proteomes" id="UP001222325">
    <property type="component" value="Unassembled WGS sequence"/>
</dbReference>
<accession>A0AAD6U3I6</accession>
<proteinExistence type="predicted"/>